<dbReference type="STRING" id="483218.BACPEC_00074"/>
<accession>B7AN22</accession>
<dbReference type="EMBL" id="ABVQ01000029">
    <property type="protein sequence ID" value="EEC58876.1"/>
    <property type="molecule type" value="Genomic_DNA"/>
</dbReference>
<dbReference type="PIRSF" id="PIRSF021435">
    <property type="entry name" value="SpoIIIAB"/>
    <property type="match status" value="1"/>
</dbReference>
<dbReference type="HOGENOM" id="CLU_120887_0_1_9"/>
<dbReference type="Proteomes" id="UP000003136">
    <property type="component" value="Unassembled WGS sequence"/>
</dbReference>
<proteinExistence type="predicted"/>
<dbReference type="InterPro" id="IPR014198">
    <property type="entry name" value="Spore_III_AB"/>
</dbReference>
<dbReference type="AlphaFoldDB" id="B7AN22"/>
<protein>
    <recommendedName>
        <fullName evidence="3">Stage III sporulation protein AB</fullName>
    </recommendedName>
</protein>
<keyword evidence="2" id="KW-1185">Reference proteome</keyword>
<name>B7AN22_9FIRM</name>
<dbReference type="eggNOG" id="ENOG5030901">
    <property type="taxonomic scope" value="Bacteria"/>
</dbReference>
<organism evidence="1 2">
    <name type="scientific">[Bacteroides] pectinophilus ATCC 43243</name>
    <dbReference type="NCBI Taxonomy" id="483218"/>
    <lineage>
        <taxon>Bacteria</taxon>
        <taxon>Bacillati</taxon>
        <taxon>Bacillota</taxon>
        <taxon>Clostridia</taxon>
        <taxon>Eubacteriales</taxon>
    </lineage>
</organism>
<reference evidence="1 2" key="1">
    <citation type="submission" date="2008-11" db="EMBL/GenBank/DDBJ databases">
        <title>Draft genome sequence of Bacteroides pectinophilus (ATCC 43243).</title>
        <authorList>
            <person name="Sudarsanam P."/>
            <person name="Ley R."/>
            <person name="Guruge J."/>
            <person name="Turnbaugh P.J."/>
            <person name="Mahowald M."/>
            <person name="Liep D."/>
            <person name="Gordon J."/>
        </authorList>
    </citation>
    <scope>NUCLEOTIDE SEQUENCE [LARGE SCALE GENOMIC DNA]</scope>
    <source>
        <strain evidence="1 2">ATCC 43243</strain>
    </source>
</reference>
<reference evidence="1 2" key="2">
    <citation type="submission" date="2008-11" db="EMBL/GenBank/DDBJ databases">
        <authorList>
            <person name="Fulton L."/>
            <person name="Clifton S."/>
            <person name="Fulton B."/>
            <person name="Xu J."/>
            <person name="Minx P."/>
            <person name="Pepin K.H."/>
            <person name="Johnson M."/>
            <person name="Bhonagiri V."/>
            <person name="Nash W.E."/>
            <person name="Mardis E.R."/>
            <person name="Wilson R.K."/>
        </authorList>
    </citation>
    <scope>NUCLEOTIDE SEQUENCE [LARGE SCALE GENOMIC DNA]</scope>
    <source>
        <strain evidence="1 2">ATCC 43243</strain>
    </source>
</reference>
<comment type="caution">
    <text evidence="1">The sequence shown here is derived from an EMBL/GenBank/DDBJ whole genome shotgun (WGS) entry which is preliminary data.</text>
</comment>
<evidence type="ECO:0000313" key="2">
    <source>
        <dbReference type="Proteomes" id="UP000003136"/>
    </source>
</evidence>
<evidence type="ECO:0000313" key="1">
    <source>
        <dbReference type="EMBL" id="EEC58876.1"/>
    </source>
</evidence>
<dbReference type="Pfam" id="PF09548">
    <property type="entry name" value="Spore_III_AB"/>
    <property type="match status" value="1"/>
</dbReference>
<evidence type="ECO:0008006" key="3">
    <source>
        <dbReference type="Google" id="ProtNLM"/>
    </source>
</evidence>
<gene>
    <name evidence="1" type="ORF">BACPEC_00074</name>
</gene>
<sequence length="177" mass="19542">MIHIFLKICGMALVMASAVLTGRQIACGYRKRLLELDALRRCMMILNNEIAYSSSALAECFEAASARCIDKEISEMFADMSRLVSQAQGERASDIWDSCVNRHEGSLHLTDTDIAELYNFGKSLGYLNAQMQTDSIRLYMSVLETQISDAAAHVDNQCRAAKTLSIACGAFVCIILI</sequence>